<dbReference type="EMBL" id="JACHHY010000005">
    <property type="protein sequence ID" value="MBB5017901.1"/>
    <property type="molecule type" value="Genomic_DNA"/>
</dbReference>
<comment type="pathway">
    <text evidence="2">Organic acid metabolism; glycolate biosynthesis; glycolate from 2-phosphoglycolate: step 1/1.</text>
</comment>
<protein>
    <recommendedName>
        <fullName evidence="4">phosphoglycolate phosphatase</fullName>
        <ecNumber evidence="4">3.1.3.18</ecNumber>
    </recommendedName>
</protein>
<sequence length="227" mass="24946">MKLIMFDVDGTLVDSLHYDGALFCQAVHEVLGIAEIDPDWRNYTHVTSSGILEEIVWRAKDRSVRADEAVAVQRRFGLLMRQQHEAKPDQAQALPGALALFNALRQTAGVAVAIATGGWGPEARLKLQVAGYPIDGVPFAAACEAISRQDIMRLALARAKTSCGVSEFAEIAYVGDGHWDQVATRALGWRFIGIGATLRHQIKQDELWWLTPPSAQDILNGLQWSIT</sequence>
<dbReference type="GO" id="GO:0006281">
    <property type="term" value="P:DNA repair"/>
    <property type="evidence" value="ECO:0007669"/>
    <property type="project" value="TreeGrafter"/>
</dbReference>
<comment type="caution">
    <text evidence="5">The sequence shown here is derived from an EMBL/GenBank/DDBJ whole genome shotgun (WGS) entry which is preliminary data.</text>
</comment>
<dbReference type="Gene3D" id="1.10.150.240">
    <property type="entry name" value="Putative phosphatase, domain 2"/>
    <property type="match status" value="1"/>
</dbReference>
<reference evidence="5 6" key="1">
    <citation type="submission" date="2020-08" db="EMBL/GenBank/DDBJ databases">
        <title>Genomic Encyclopedia of Type Strains, Phase IV (KMG-IV): sequencing the most valuable type-strain genomes for metagenomic binning, comparative biology and taxonomic classification.</title>
        <authorList>
            <person name="Goeker M."/>
        </authorList>
    </citation>
    <scope>NUCLEOTIDE SEQUENCE [LARGE SCALE GENOMIC DNA]</scope>
    <source>
        <strain evidence="5 6">DSM 27165</strain>
    </source>
</reference>
<evidence type="ECO:0000313" key="5">
    <source>
        <dbReference type="EMBL" id="MBB5017901.1"/>
    </source>
</evidence>
<evidence type="ECO:0000256" key="1">
    <source>
        <dbReference type="ARBA" id="ARBA00000830"/>
    </source>
</evidence>
<dbReference type="InterPro" id="IPR023198">
    <property type="entry name" value="PGP-like_dom2"/>
</dbReference>
<dbReference type="PANTHER" id="PTHR43434:SF1">
    <property type="entry name" value="PHOSPHOGLYCOLATE PHOSPHATASE"/>
    <property type="match status" value="1"/>
</dbReference>
<dbReference type="SUPFAM" id="SSF56784">
    <property type="entry name" value="HAD-like"/>
    <property type="match status" value="1"/>
</dbReference>
<dbReference type="CDD" id="cd01427">
    <property type="entry name" value="HAD_like"/>
    <property type="match status" value="1"/>
</dbReference>
<comment type="catalytic activity">
    <reaction evidence="1">
        <text>2-phosphoglycolate + H2O = glycolate + phosphate</text>
        <dbReference type="Rhea" id="RHEA:14369"/>
        <dbReference type="ChEBI" id="CHEBI:15377"/>
        <dbReference type="ChEBI" id="CHEBI:29805"/>
        <dbReference type="ChEBI" id="CHEBI:43474"/>
        <dbReference type="ChEBI" id="CHEBI:58033"/>
        <dbReference type="EC" id="3.1.3.18"/>
    </reaction>
</comment>
<evidence type="ECO:0000313" key="6">
    <source>
        <dbReference type="Proteomes" id="UP000575898"/>
    </source>
</evidence>
<dbReference type="SFLD" id="SFLDG01129">
    <property type="entry name" value="C1.5:_HAD__Beta-PGM__Phosphata"/>
    <property type="match status" value="1"/>
</dbReference>
<dbReference type="InterPro" id="IPR023214">
    <property type="entry name" value="HAD_sf"/>
</dbReference>
<dbReference type="InterPro" id="IPR050155">
    <property type="entry name" value="HAD-like_hydrolase_sf"/>
</dbReference>
<gene>
    <name evidence="5" type="ORF">HNQ59_001171</name>
</gene>
<dbReference type="Gene3D" id="3.40.50.1000">
    <property type="entry name" value="HAD superfamily/HAD-like"/>
    <property type="match status" value="1"/>
</dbReference>
<dbReference type="InterPro" id="IPR036412">
    <property type="entry name" value="HAD-like_sf"/>
</dbReference>
<keyword evidence="6" id="KW-1185">Reference proteome</keyword>
<dbReference type="RefSeq" id="WP_184036370.1">
    <property type="nucleotide sequence ID" value="NZ_JACHHY010000005.1"/>
</dbReference>
<organism evidence="5 6">
    <name type="scientific">Chitinivorax tropicus</name>
    <dbReference type="NCBI Taxonomy" id="714531"/>
    <lineage>
        <taxon>Bacteria</taxon>
        <taxon>Pseudomonadati</taxon>
        <taxon>Pseudomonadota</taxon>
        <taxon>Betaproteobacteria</taxon>
        <taxon>Chitinivorax</taxon>
    </lineage>
</organism>
<dbReference type="EC" id="3.1.3.18" evidence="4"/>
<dbReference type="Pfam" id="PF00702">
    <property type="entry name" value="Hydrolase"/>
    <property type="match status" value="1"/>
</dbReference>
<accession>A0A840MRQ4</accession>
<dbReference type="PANTHER" id="PTHR43434">
    <property type="entry name" value="PHOSPHOGLYCOLATE PHOSPHATASE"/>
    <property type="match status" value="1"/>
</dbReference>
<keyword evidence="5" id="KW-0378">Hydrolase</keyword>
<evidence type="ECO:0000256" key="2">
    <source>
        <dbReference type="ARBA" id="ARBA00004818"/>
    </source>
</evidence>
<dbReference type="SFLD" id="SFLDS00003">
    <property type="entry name" value="Haloacid_Dehalogenase"/>
    <property type="match status" value="1"/>
</dbReference>
<name>A0A840MRQ4_9PROT</name>
<dbReference type="AlphaFoldDB" id="A0A840MRQ4"/>
<evidence type="ECO:0000256" key="4">
    <source>
        <dbReference type="ARBA" id="ARBA00013078"/>
    </source>
</evidence>
<evidence type="ECO:0000256" key="3">
    <source>
        <dbReference type="ARBA" id="ARBA00006171"/>
    </source>
</evidence>
<proteinExistence type="inferred from homology"/>
<comment type="similarity">
    <text evidence="3">Belongs to the HAD-like hydrolase superfamily. CbbY/CbbZ/Gph/YieH family.</text>
</comment>
<dbReference type="GO" id="GO:0008967">
    <property type="term" value="F:phosphoglycolate phosphatase activity"/>
    <property type="evidence" value="ECO:0007669"/>
    <property type="project" value="UniProtKB-EC"/>
</dbReference>
<dbReference type="Proteomes" id="UP000575898">
    <property type="component" value="Unassembled WGS sequence"/>
</dbReference>